<evidence type="ECO:0000256" key="2">
    <source>
        <dbReference type="ARBA" id="ARBA00007317"/>
    </source>
</evidence>
<dbReference type="Gene3D" id="2.40.50.100">
    <property type="match status" value="1"/>
</dbReference>
<comment type="similarity">
    <text evidence="2">Belongs to the 2-oxoacid dehydrogenase family.</text>
</comment>
<dbReference type="InterPro" id="IPR011053">
    <property type="entry name" value="Single_hybrid_motif"/>
</dbReference>
<name>A0A381ND44_9ZZZZ</name>
<evidence type="ECO:0000256" key="9">
    <source>
        <dbReference type="ARBA" id="ARBA00029730"/>
    </source>
</evidence>
<evidence type="ECO:0000256" key="1">
    <source>
        <dbReference type="ARBA" id="ARBA00001938"/>
    </source>
</evidence>
<evidence type="ECO:0000259" key="12">
    <source>
        <dbReference type="PROSITE" id="PS50968"/>
    </source>
</evidence>
<dbReference type="InterPro" id="IPR023213">
    <property type="entry name" value="CAT-like_dom_sf"/>
</dbReference>
<dbReference type="EC" id="2.3.1.12" evidence="3"/>
<dbReference type="InterPro" id="IPR001078">
    <property type="entry name" value="2-oxoacid_DH_actylTfrase"/>
</dbReference>
<gene>
    <name evidence="14" type="ORF">METZ01_LOCUS5339</name>
</gene>
<dbReference type="InterPro" id="IPR003016">
    <property type="entry name" value="2-oxoA_DH_lipoyl-BS"/>
</dbReference>
<dbReference type="PROSITE" id="PS51826">
    <property type="entry name" value="PSBD"/>
    <property type="match status" value="1"/>
</dbReference>
<dbReference type="GO" id="GO:0006086">
    <property type="term" value="P:pyruvate decarboxylation to acetyl-CoA"/>
    <property type="evidence" value="ECO:0007669"/>
    <property type="project" value="TreeGrafter"/>
</dbReference>
<feature type="domain" description="Lipoyl-binding" evidence="12">
    <location>
        <begin position="2"/>
        <end position="77"/>
    </location>
</feature>
<dbReference type="PANTHER" id="PTHR43178:SF2">
    <property type="entry name" value="DIHYDROLIPOYLLYSINE-RESIDUE ACETYLTRANSFERASE COMPONENT OF PYRUVATE DEHYDROGENASE COMPLEX"/>
    <property type="match status" value="1"/>
</dbReference>
<evidence type="ECO:0000313" key="14">
    <source>
        <dbReference type="EMBL" id="SUZ52485.1"/>
    </source>
</evidence>
<dbReference type="Pfam" id="PF00364">
    <property type="entry name" value="Biotin_lipoyl"/>
    <property type="match status" value="1"/>
</dbReference>
<dbReference type="EMBL" id="UINC01000277">
    <property type="protein sequence ID" value="SUZ52485.1"/>
    <property type="molecule type" value="Genomic_DNA"/>
</dbReference>
<keyword evidence="7" id="KW-0012">Acyltransferase</keyword>
<dbReference type="Gene3D" id="3.30.559.10">
    <property type="entry name" value="Chloramphenicol acetyltransferase-like domain"/>
    <property type="match status" value="1"/>
</dbReference>
<comment type="cofactor">
    <cofactor evidence="1">
        <name>(R)-lipoate</name>
        <dbReference type="ChEBI" id="CHEBI:83088"/>
    </cofactor>
</comment>
<evidence type="ECO:0000256" key="7">
    <source>
        <dbReference type="ARBA" id="ARBA00023315"/>
    </source>
</evidence>
<dbReference type="InterPro" id="IPR000089">
    <property type="entry name" value="Biotin_lipoyl"/>
</dbReference>
<sequence length="414" mass="45730">MLKEILLPDLGEGISSADVSEVLVSPGDNVSIDDIILVLESEKASMEIPSEDKGIIKKVFVSAGDEVKTGEILIMMEVVPVSKVEKEKTKEKIEPKKQKNQKAAPITKEKIKPELKTNGKTFASPGVRRLARELEIVLSQVKATGPKGRITKEDLHGYIKQKMAQGVGVNIQAQPKIDFSKWGEIETKPLTKIQKITGDRLQQSWQTIPHVTQFDEADISILNTKREKLKIEGQKKNIKVTFLPFIMKAVIKTLKEFPSFNSSLDHQGKNLVIKNYYNLGIAVDTPTGLIVPVIKNVDKKSINTLSKELMDISERARLGKLKPGELKGGSFTISSLGGIGGTYFTPIINPPEVAIMGVSKSIWKPIYNHKSKEIIPTYTMPFSLSYDHRVIDGALGAAFTSFFSNAVLDSTTFD</sequence>
<evidence type="ECO:0000256" key="6">
    <source>
        <dbReference type="ARBA" id="ARBA00022823"/>
    </source>
</evidence>
<comment type="catalytic activity">
    <reaction evidence="11">
        <text>N(6)-[(R)-dihydrolipoyl]-L-lysyl-[protein] + acetyl-CoA = N(6)-[(R)-S(8)-acetyldihydrolipoyl]-L-lysyl-[protein] + CoA</text>
        <dbReference type="Rhea" id="RHEA:17017"/>
        <dbReference type="Rhea" id="RHEA-COMP:10475"/>
        <dbReference type="Rhea" id="RHEA-COMP:10478"/>
        <dbReference type="ChEBI" id="CHEBI:57287"/>
        <dbReference type="ChEBI" id="CHEBI:57288"/>
        <dbReference type="ChEBI" id="CHEBI:83100"/>
        <dbReference type="ChEBI" id="CHEBI:83111"/>
        <dbReference type="EC" id="2.3.1.12"/>
    </reaction>
</comment>
<dbReference type="GO" id="GO:0031405">
    <property type="term" value="F:lipoic acid binding"/>
    <property type="evidence" value="ECO:0007669"/>
    <property type="project" value="TreeGrafter"/>
</dbReference>
<keyword evidence="6" id="KW-0450">Lipoyl</keyword>
<feature type="domain" description="Peripheral subunit-binding (PSBD)" evidence="13">
    <location>
        <begin position="122"/>
        <end position="159"/>
    </location>
</feature>
<dbReference type="Pfam" id="PF02817">
    <property type="entry name" value="E3_binding"/>
    <property type="match status" value="1"/>
</dbReference>
<accession>A0A381ND44</accession>
<evidence type="ECO:0000259" key="13">
    <source>
        <dbReference type="PROSITE" id="PS51826"/>
    </source>
</evidence>
<dbReference type="Pfam" id="PF00198">
    <property type="entry name" value="2-oxoacid_dh"/>
    <property type="match status" value="1"/>
</dbReference>
<dbReference type="FunFam" id="3.30.559.10:FF:000004">
    <property type="entry name" value="Acetyltransferase component of pyruvate dehydrogenase complex"/>
    <property type="match status" value="1"/>
</dbReference>
<dbReference type="SUPFAM" id="SSF51230">
    <property type="entry name" value="Single hybrid motif"/>
    <property type="match status" value="1"/>
</dbReference>
<evidence type="ECO:0000256" key="5">
    <source>
        <dbReference type="ARBA" id="ARBA00022679"/>
    </source>
</evidence>
<dbReference type="SUPFAM" id="SSF47005">
    <property type="entry name" value="Peripheral subunit-binding domain of 2-oxo acid dehydrogenase complex"/>
    <property type="match status" value="1"/>
</dbReference>
<keyword evidence="5" id="KW-0808">Transferase</keyword>
<evidence type="ECO:0000256" key="8">
    <source>
        <dbReference type="ARBA" id="ARBA00025211"/>
    </source>
</evidence>
<dbReference type="CDD" id="cd06849">
    <property type="entry name" value="lipoyl_domain"/>
    <property type="match status" value="1"/>
</dbReference>
<dbReference type="AlphaFoldDB" id="A0A381ND44"/>
<dbReference type="PROSITE" id="PS00189">
    <property type="entry name" value="LIPOYL"/>
    <property type="match status" value="1"/>
</dbReference>
<dbReference type="InterPro" id="IPR004167">
    <property type="entry name" value="PSBD"/>
</dbReference>
<organism evidence="14">
    <name type="scientific">marine metagenome</name>
    <dbReference type="NCBI Taxonomy" id="408172"/>
    <lineage>
        <taxon>unclassified sequences</taxon>
        <taxon>metagenomes</taxon>
        <taxon>ecological metagenomes</taxon>
    </lineage>
</organism>
<evidence type="ECO:0000256" key="4">
    <source>
        <dbReference type="ARBA" id="ARBA00016300"/>
    </source>
</evidence>
<reference evidence="14" key="1">
    <citation type="submission" date="2018-05" db="EMBL/GenBank/DDBJ databases">
        <authorList>
            <person name="Lanie J.A."/>
            <person name="Ng W.-L."/>
            <person name="Kazmierczak K.M."/>
            <person name="Andrzejewski T.M."/>
            <person name="Davidsen T.M."/>
            <person name="Wayne K.J."/>
            <person name="Tettelin H."/>
            <person name="Glass J.I."/>
            <person name="Rusch D."/>
            <person name="Podicherti R."/>
            <person name="Tsui H.-C.T."/>
            <person name="Winkler M.E."/>
        </authorList>
    </citation>
    <scope>NUCLEOTIDE SEQUENCE</scope>
</reference>
<dbReference type="InterPro" id="IPR036625">
    <property type="entry name" value="E3-bd_dom_sf"/>
</dbReference>
<dbReference type="Gene3D" id="4.10.320.10">
    <property type="entry name" value="E3-binding domain"/>
    <property type="match status" value="1"/>
</dbReference>
<evidence type="ECO:0000256" key="10">
    <source>
        <dbReference type="ARBA" id="ARBA00031531"/>
    </source>
</evidence>
<dbReference type="PANTHER" id="PTHR43178">
    <property type="entry name" value="DIHYDROLIPOAMIDE ACETYLTRANSFERASE COMPONENT OF PYRUVATE DEHYDROGENASE COMPLEX"/>
    <property type="match status" value="1"/>
</dbReference>
<dbReference type="InterPro" id="IPR050743">
    <property type="entry name" value="2-oxoacid_DH_E2_comp"/>
</dbReference>
<dbReference type="GO" id="GO:0005737">
    <property type="term" value="C:cytoplasm"/>
    <property type="evidence" value="ECO:0007669"/>
    <property type="project" value="TreeGrafter"/>
</dbReference>
<comment type="function">
    <text evidence="8">The pyruvate dehydrogenase complex catalyzes the overall conversion of pyruvate to acetyl-CoA and CO(2). It contains multiple copies of three enzymatic components: pyruvate dehydrogenase (E1), dihydrolipoamide acetyltransferase (E2) and lipoamide dehydrogenase (E3).</text>
</comment>
<dbReference type="SUPFAM" id="SSF52777">
    <property type="entry name" value="CoA-dependent acyltransferases"/>
    <property type="match status" value="1"/>
</dbReference>
<proteinExistence type="inferred from homology"/>
<dbReference type="GO" id="GO:0004742">
    <property type="term" value="F:dihydrolipoyllysine-residue acetyltransferase activity"/>
    <property type="evidence" value="ECO:0007669"/>
    <property type="project" value="UniProtKB-EC"/>
</dbReference>
<evidence type="ECO:0000256" key="11">
    <source>
        <dbReference type="ARBA" id="ARBA00048370"/>
    </source>
</evidence>
<protein>
    <recommendedName>
        <fullName evidence="4">Dihydrolipoyllysine-residue acetyltransferase component of pyruvate dehydrogenase complex</fullName>
        <ecNumber evidence="3">2.3.1.12</ecNumber>
    </recommendedName>
    <alternativeName>
        <fullName evidence="9">Dihydrolipoamide acetyltransferase component of pyruvate dehydrogenase complex</fullName>
    </alternativeName>
    <alternativeName>
        <fullName evidence="10">E2</fullName>
    </alternativeName>
</protein>
<evidence type="ECO:0000256" key="3">
    <source>
        <dbReference type="ARBA" id="ARBA00013114"/>
    </source>
</evidence>
<dbReference type="PROSITE" id="PS50968">
    <property type="entry name" value="BIOTINYL_LIPOYL"/>
    <property type="match status" value="1"/>
</dbReference>